<dbReference type="InterPro" id="IPR001296">
    <property type="entry name" value="Glyco_trans_1"/>
</dbReference>
<evidence type="ECO:0000256" key="1">
    <source>
        <dbReference type="ARBA" id="ARBA00022676"/>
    </source>
</evidence>
<dbReference type="GO" id="GO:0016757">
    <property type="term" value="F:glycosyltransferase activity"/>
    <property type="evidence" value="ECO:0007669"/>
    <property type="project" value="UniProtKB-KW"/>
</dbReference>
<evidence type="ECO:0000313" key="5">
    <source>
        <dbReference type="EMBL" id="MFC4266827.1"/>
    </source>
</evidence>
<evidence type="ECO:0000259" key="3">
    <source>
        <dbReference type="Pfam" id="PF00534"/>
    </source>
</evidence>
<evidence type="ECO:0000259" key="4">
    <source>
        <dbReference type="Pfam" id="PF13439"/>
    </source>
</evidence>
<dbReference type="InterPro" id="IPR028098">
    <property type="entry name" value="Glyco_trans_4-like_N"/>
</dbReference>
<keyword evidence="1 5" id="KW-0328">Glycosyltransferase</keyword>
<keyword evidence="2 5" id="KW-0808">Transferase</keyword>
<dbReference type="EC" id="2.4.-.-" evidence="5"/>
<dbReference type="SUPFAM" id="SSF53756">
    <property type="entry name" value="UDP-Glycosyltransferase/glycogen phosphorylase"/>
    <property type="match status" value="1"/>
</dbReference>
<protein>
    <submittedName>
        <fullName evidence="5">Glycosyltransferase</fullName>
        <ecNumber evidence="5">2.4.-.-</ecNumber>
    </submittedName>
</protein>
<dbReference type="RefSeq" id="WP_345385031.1">
    <property type="nucleotide sequence ID" value="NZ_BAABLL010000010.1"/>
</dbReference>
<reference evidence="6" key="1">
    <citation type="journal article" date="2019" name="Int. J. Syst. Evol. Microbiol.">
        <title>The Global Catalogue of Microorganisms (GCM) 10K type strain sequencing project: providing services to taxonomists for standard genome sequencing and annotation.</title>
        <authorList>
            <consortium name="The Broad Institute Genomics Platform"/>
            <consortium name="The Broad Institute Genome Sequencing Center for Infectious Disease"/>
            <person name="Wu L."/>
            <person name="Ma J."/>
        </authorList>
    </citation>
    <scope>NUCLEOTIDE SEQUENCE [LARGE SCALE GENOMIC DNA]</scope>
    <source>
        <strain evidence="6">CGMCC 1.10698</strain>
    </source>
</reference>
<dbReference type="EMBL" id="JBHSCQ010000022">
    <property type="protein sequence ID" value="MFC4266827.1"/>
    <property type="molecule type" value="Genomic_DNA"/>
</dbReference>
<organism evidence="5 6">
    <name type="scientific">Arthrobacter cryoconiti</name>
    <dbReference type="NCBI Taxonomy" id="748907"/>
    <lineage>
        <taxon>Bacteria</taxon>
        <taxon>Bacillati</taxon>
        <taxon>Actinomycetota</taxon>
        <taxon>Actinomycetes</taxon>
        <taxon>Micrococcales</taxon>
        <taxon>Micrococcaceae</taxon>
        <taxon>Arthrobacter</taxon>
    </lineage>
</organism>
<dbReference type="PANTHER" id="PTHR12526">
    <property type="entry name" value="GLYCOSYLTRANSFERASE"/>
    <property type="match status" value="1"/>
</dbReference>
<feature type="domain" description="Glycosyltransferase subfamily 4-like N-terminal" evidence="4">
    <location>
        <begin position="42"/>
        <end position="205"/>
    </location>
</feature>
<evidence type="ECO:0000256" key="2">
    <source>
        <dbReference type="ARBA" id="ARBA00022679"/>
    </source>
</evidence>
<comment type="caution">
    <text evidence="5">The sequence shown here is derived from an EMBL/GenBank/DDBJ whole genome shotgun (WGS) entry which is preliminary data.</text>
</comment>
<feature type="domain" description="Glycosyl transferase family 1" evidence="3">
    <location>
        <begin position="224"/>
        <end position="371"/>
    </location>
</feature>
<gene>
    <name evidence="5" type="ORF">ACFOW9_14550</name>
</gene>
<dbReference type="Pfam" id="PF00534">
    <property type="entry name" value="Glycos_transf_1"/>
    <property type="match status" value="1"/>
</dbReference>
<keyword evidence="6" id="KW-1185">Reference proteome</keyword>
<name>A0ABV8R432_9MICC</name>
<sequence>MSINFRRITSLFTRGPSRQAAASDHERRPVILMAHPGADLYGADRVFLEAVDCCVADGLDIVVTIPGPGPLVQELESRDVRVIYCSTPVLRKSLLTITGILQLATKTITGLISGWRLIRLAKPKIIYVNTLTIPLWTILARIFRLPVVSHVHEAEKSIPKIQRLMLSTPLLLSTKIIVNSRFTSDVLVGDIPRLSKKISVVLNGVAGPLTKTAPRELIIGSLNMLYVGRVSHRKGVDVAIEAVKCARDRGVTVHLDIVGTTYPGNEAFETDLRQLINHLNVRSSITMHGFQSDVWAYLDRTDIAIVPSRADESFGNTAVEAILAERPLIVSKKPGLIEAAGGYGAPQFVAPDDPAAITDAIVMLYENWGHYRGLVSQDSETAGVRQSTEQFRGGVRKVLCEYLR</sequence>
<accession>A0ABV8R432</accession>
<dbReference type="Gene3D" id="3.40.50.2000">
    <property type="entry name" value="Glycogen Phosphorylase B"/>
    <property type="match status" value="2"/>
</dbReference>
<proteinExistence type="predicted"/>
<dbReference type="Proteomes" id="UP001595773">
    <property type="component" value="Unassembled WGS sequence"/>
</dbReference>
<dbReference type="Pfam" id="PF13439">
    <property type="entry name" value="Glyco_transf_4"/>
    <property type="match status" value="1"/>
</dbReference>
<evidence type="ECO:0000313" key="6">
    <source>
        <dbReference type="Proteomes" id="UP001595773"/>
    </source>
</evidence>